<feature type="non-terminal residue" evidence="1">
    <location>
        <position position="146"/>
    </location>
</feature>
<dbReference type="AlphaFoldDB" id="A0A069DPI0"/>
<proteinExistence type="evidence at transcript level"/>
<organism evidence="1">
    <name type="scientific">Panstrongylus megistus</name>
    <dbReference type="NCBI Taxonomy" id="65343"/>
    <lineage>
        <taxon>Eukaryota</taxon>
        <taxon>Metazoa</taxon>
        <taxon>Ecdysozoa</taxon>
        <taxon>Arthropoda</taxon>
        <taxon>Hexapoda</taxon>
        <taxon>Insecta</taxon>
        <taxon>Pterygota</taxon>
        <taxon>Neoptera</taxon>
        <taxon>Paraneoptera</taxon>
        <taxon>Hemiptera</taxon>
        <taxon>Heteroptera</taxon>
        <taxon>Panheteroptera</taxon>
        <taxon>Cimicomorpha</taxon>
        <taxon>Reduviidae</taxon>
        <taxon>Triatominae</taxon>
        <taxon>Panstrongylus</taxon>
    </lineage>
</organism>
<name>A0A069DPI0_9HEMI</name>
<protein>
    <submittedName>
        <fullName evidence="1">Putative rna-directed dna polymerase from mobile element jockey-like protein</fullName>
    </submittedName>
</protein>
<evidence type="ECO:0000313" key="1">
    <source>
        <dbReference type="EMBL" id="JAC85527.1"/>
    </source>
</evidence>
<reference evidence="1" key="1">
    <citation type="journal article" date="2015" name="J. Med. Entomol.">
        <title>A Deep Insight Into the Sialotranscriptome of the Chagas Disease Vector, Panstrongylus megistus (Hemiptera: Heteroptera).</title>
        <authorList>
            <person name="Ribeiro J.M."/>
            <person name="Schwarz A."/>
            <person name="Francischetti I.M."/>
        </authorList>
    </citation>
    <scope>NUCLEOTIDE SEQUENCE</scope>
    <source>
        <tissue evidence="1">Salivary glands</tissue>
    </source>
</reference>
<keyword evidence="1" id="KW-0548">Nucleotidyltransferase</keyword>
<keyword evidence="1" id="KW-0808">Transferase</keyword>
<feature type="non-terminal residue" evidence="1">
    <location>
        <position position="1"/>
    </location>
</feature>
<dbReference type="GO" id="GO:0003964">
    <property type="term" value="F:RNA-directed DNA polymerase activity"/>
    <property type="evidence" value="ECO:0007669"/>
    <property type="project" value="UniProtKB-KW"/>
</dbReference>
<dbReference type="EMBL" id="GBGD01003362">
    <property type="protein sequence ID" value="JAC85527.1"/>
    <property type="molecule type" value="mRNA"/>
</dbReference>
<accession>A0A069DPI0</accession>
<sequence length="146" mass="17688">DYCCLVYADLTSELNTKLQRSLNSCIRFILNIRKDEHITPHYLTLNWLNVDYRRKYFMGNFIYQILKTQTPKYLFDMFTEKAALDLRTTRTVDSRLYIQPYRTVTYQNSFTVTASRLWNDLPTDMTSKKTLPSFKFLFYNYLFLKY</sequence>
<keyword evidence="1" id="KW-0695">RNA-directed DNA polymerase</keyword>